<evidence type="ECO:0000256" key="1">
    <source>
        <dbReference type="SAM" id="MobiDB-lite"/>
    </source>
</evidence>
<sequence>MNVASYSVDNGGGGRRNWQPANSLVAGDKKKSSSSEDVRGSASSECDGRGGSYMSPTYLQKGLAVQGGRGLLNTNALLVVLLQSQGVDGEERHMGLERGREREREREREEKMQSLASGGLWRTPSLDGEDSDTALMTSFRYLETPLAYVRAESTPPSLRCRMMSTSSALHTGR</sequence>
<feature type="compositionally biased region" description="Basic and acidic residues" evidence="1">
    <location>
        <begin position="27"/>
        <end position="39"/>
    </location>
</feature>
<protein>
    <submittedName>
        <fullName evidence="2">Uncharacterized protein</fullName>
    </submittedName>
</protein>
<reference evidence="2" key="1">
    <citation type="thesis" date="2021" institute="BYU ScholarsArchive" country="Provo, UT, USA">
        <title>Applications of and Algorithms for Genome Assembly and Genomic Analyses with an Emphasis on Marine Teleosts.</title>
        <authorList>
            <person name="Pickett B.D."/>
        </authorList>
    </citation>
    <scope>NUCLEOTIDE SEQUENCE</scope>
    <source>
        <strain evidence="2">HI-2016</strain>
    </source>
</reference>
<proteinExistence type="predicted"/>
<name>A0A8T2P4S3_9TELE</name>
<feature type="compositionally biased region" description="Basic and acidic residues" evidence="1">
    <location>
        <begin position="92"/>
        <end position="112"/>
    </location>
</feature>
<feature type="region of interest" description="Disordered" evidence="1">
    <location>
        <begin position="1"/>
        <end position="51"/>
    </location>
</feature>
<dbReference type="EMBL" id="JAFBMS010000023">
    <property type="protein sequence ID" value="KAG9343657.1"/>
    <property type="molecule type" value="Genomic_DNA"/>
</dbReference>
<evidence type="ECO:0000313" key="3">
    <source>
        <dbReference type="Proteomes" id="UP000824540"/>
    </source>
</evidence>
<accession>A0A8T2P4S3</accession>
<organism evidence="2 3">
    <name type="scientific">Albula glossodonta</name>
    <name type="common">roundjaw bonefish</name>
    <dbReference type="NCBI Taxonomy" id="121402"/>
    <lineage>
        <taxon>Eukaryota</taxon>
        <taxon>Metazoa</taxon>
        <taxon>Chordata</taxon>
        <taxon>Craniata</taxon>
        <taxon>Vertebrata</taxon>
        <taxon>Euteleostomi</taxon>
        <taxon>Actinopterygii</taxon>
        <taxon>Neopterygii</taxon>
        <taxon>Teleostei</taxon>
        <taxon>Albuliformes</taxon>
        <taxon>Albulidae</taxon>
        <taxon>Albula</taxon>
    </lineage>
</organism>
<dbReference type="AlphaFoldDB" id="A0A8T2P4S3"/>
<comment type="caution">
    <text evidence="2">The sequence shown here is derived from an EMBL/GenBank/DDBJ whole genome shotgun (WGS) entry which is preliminary data.</text>
</comment>
<feature type="region of interest" description="Disordered" evidence="1">
    <location>
        <begin position="92"/>
        <end position="127"/>
    </location>
</feature>
<gene>
    <name evidence="2" type="ORF">JZ751_013828</name>
</gene>
<keyword evidence="3" id="KW-1185">Reference proteome</keyword>
<evidence type="ECO:0000313" key="2">
    <source>
        <dbReference type="EMBL" id="KAG9343657.1"/>
    </source>
</evidence>
<dbReference type="Proteomes" id="UP000824540">
    <property type="component" value="Unassembled WGS sequence"/>
</dbReference>